<name>A0A1X7TI48_AMPQE</name>
<feature type="region of interest" description="Disordered" evidence="5">
    <location>
        <begin position="264"/>
        <end position="283"/>
    </location>
</feature>
<dbReference type="InterPro" id="IPR011604">
    <property type="entry name" value="PDDEXK-like_dom_sf"/>
</dbReference>
<evidence type="ECO:0000256" key="4">
    <source>
        <dbReference type="PROSITE-ProRule" id="PRU00146"/>
    </source>
</evidence>
<dbReference type="GO" id="GO:0008270">
    <property type="term" value="F:zinc ion binding"/>
    <property type="evidence" value="ECO:0007669"/>
    <property type="project" value="UniProtKB-KW"/>
</dbReference>
<dbReference type="OMA" id="WVICEAS"/>
<dbReference type="InterPro" id="IPR019080">
    <property type="entry name" value="YqaJ_viral_recombinase"/>
</dbReference>
<dbReference type="PROSITE" id="PS01359">
    <property type="entry name" value="ZF_PHD_1"/>
    <property type="match status" value="1"/>
</dbReference>
<dbReference type="AlphaFoldDB" id="A0A1X7TI48"/>
<keyword evidence="3" id="KW-0862">Zinc</keyword>
<dbReference type="OrthoDB" id="10005682at2759"/>
<dbReference type="Gene3D" id="3.90.320.10">
    <property type="match status" value="1"/>
</dbReference>
<evidence type="ECO:0000259" key="6">
    <source>
        <dbReference type="PROSITE" id="PS50016"/>
    </source>
</evidence>
<dbReference type="STRING" id="400682.A0A1X7TI48"/>
<keyword evidence="2 4" id="KW-0863">Zinc-finger</keyword>
<evidence type="ECO:0000256" key="1">
    <source>
        <dbReference type="ARBA" id="ARBA00022723"/>
    </source>
</evidence>
<dbReference type="eggNOG" id="KOG1973">
    <property type="taxonomic scope" value="Eukaryota"/>
</dbReference>
<organism evidence="7">
    <name type="scientific">Amphimedon queenslandica</name>
    <name type="common">Sponge</name>
    <dbReference type="NCBI Taxonomy" id="400682"/>
    <lineage>
        <taxon>Eukaryota</taxon>
        <taxon>Metazoa</taxon>
        <taxon>Porifera</taxon>
        <taxon>Demospongiae</taxon>
        <taxon>Heteroscleromorpha</taxon>
        <taxon>Haplosclerida</taxon>
        <taxon>Niphatidae</taxon>
        <taxon>Amphimedon</taxon>
    </lineage>
</organism>
<dbReference type="InterPro" id="IPR013083">
    <property type="entry name" value="Znf_RING/FYVE/PHD"/>
</dbReference>
<dbReference type="InterPro" id="IPR011011">
    <property type="entry name" value="Znf_FYVE_PHD"/>
</dbReference>
<dbReference type="SMART" id="SM00249">
    <property type="entry name" value="PHD"/>
    <property type="match status" value="1"/>
</dbReference>
<dbReference type="InterPro" id="IPR011335">
    <property type="entry name" value="Restrct_endonuc-II-like"/>
</dbReference>
<dbReference type="CDD" id="cd15505">
    <property type="entry name" value="PHD_ING"/>
    <property type="match status" value="1"/>
</dbReference>
<dbReference type="InterPro" id="IPR019787">
    <property type="entry name" value="Znf_PHD-finger"/>
</dbReference>
<dbReference type="InParanoid" id="A0A1X7TI48"/>
<dbReference type="GO" id="GO:0006281">
    <property type="term" value="P:DNA repair"/>
    <property type="evidence" value="ECO:0007669"/>
    <property type="project" value="UniProtKB-ARBA"/>
</dbReference>
<evidence type="ECO:0000256" key="5">
    <source>
        <dbReference type="SAM" id="MobiDB-lite"/>
    </source>
</evidence>
<feature type="compositionally biased region" description="Low complexity" evidence="5">
    <location>
        <begin position="222"/>
        <end position="251"/>
    </location>
</feature>
<dbReference type="PANTHER" id="PTHR47526">
    <property type="entry name" value="ATP-DEPENDENT DNA HELICASE"/>
    <property type="match status" value="1"/>
</dbReference>
<dbReference type="PANTHER" id="PTHR47526:SF4">
    <property type="entry name" value="SWIM-TYPE DOMAIN-CONTAINING PROTEIN"/>
    <property type="match status" value="1"/>
</dbReference>
<dbReference type="CDD" id="cd22343">
    <property type="entry name" value="PDDEXK_lambda_exonuclease-like"/>
    <property type="match status" value="1"/>
</dbReference>
<dbReference type="PROSITE" id="PS50016">
    <property type="entry name" value="ZF_PHD_2"/>
    <property type="match status" value="1"/>
</dbReference>
<sequence>MQAARKAAILPGYISTLQDSTSKERYLEKLKLIGGNDPYEIQLSSWLDDVDLWPSTTYIHVGMYLAFSPSPYTGEDLLNYKSLDCYRRFVAGWVREVLVFVASADKRVMTAKVNHSQKLREKPLTPWVICEASGKVISCHCNCMAGLGESCSHVASLLWAIEAGVQLRDSLTVTQKKAYWVLPNSKKDVPYAPVEQIKFQGKFRARSTWKAAHHLPSVVEQSSSTTHSSSTPSISPDITSLPSSSSLTPPHHNVSATLSQSDHFSTGLASLPSPKQPAKTINPPTDAEIQKLYSSLAKCKSKPAILSLTRDYSSSYIPLSLSPDLPSPLSALYNSKYLSSHYIELLSLAEDLEISITEGQCLAVEKSTKTQFQSRIWYNMRAGRITASRLRAVCTADEAMPPLSLIMSICYPDVARFNSHATEWGCKHEDEARQRYSLQLNSTHDGLTITKSGLFINHASPFLGASPDALVDCLCCGSGICEIKCPYCHRDDTIEKSVADKSFCLEAVTEGKAYQLKRSHMYYYQVQLQLYCSNRRYCDFVVWTSEDIFVERIFPNTEFITGCISKAESFFKRAILPELLGKFFSRAPKDAVQTGEADVSTTEPVYCYCQQPESGQMVACDNTTCPYQWFHFACLKLSAPPRRKIWYCPDCRKK</sequence>
<dbReference type="Pfam" id="PF09588">
    <property type="entry name" value="YqaJ"/>
    <property type="match status" value="1"/>
</dbReference>
<dbReference type="EnsemblMetazoa" id="Aqu2.1.14430_001">
    <property type="protein sequence ID" value="Aqu2.1.14430_001"/>
    <property type="gene ID" value="Aqu2.1.14430"/>
</dbReference>
<accession>A0A1X7TI48</accession>
<dbReference type="Gene3D" id="3.30.40.10">
    <property type="entry name" value="Zinc/RING finger domain, C3HC4 (zinc finger)"/>
    <property type="match status" value="1"/>
</dbReference>
<feature type="region of interest" description="Disordered" evidence="5">
    <location>
        <begin position="217"/>
        <end position="259"/>
    </location>
</feature>
<evidence type="ECO:0000256" key="3">
    <source>
        <dbReference type="ARBA" id="ARBA00022833"/>
    </source>
</evidence>
<keyword evidence="1" id="KW-0479">Metal-binding</keyword>
<dbReference type="SUPFAM" id="SSF57903">
    <property type="entry name" value="FYVE/PHD zinc finger"/>
    <property type="match status" value="1"/>
</dbReference>
<dbReference type="InterPro" id="IPR019786">
    <property type="entry name" value="Zinc_finger_PHD-type_CS"/>
</dbReference>
<dbReference type="SUPFAM" id="SSF52980">
    <property type="entry name" value="Restriction endonuclease-like"/>
    <property type="match status" value="1"/>
</dbReference>
<feature type="domain" description="PHD-type" evidence="6">
    <location>
        <begin position="604"/>
        <end position="654"/>
    </location>
</feature>
<reference evidence="7" key="1">
    <citation type="submission" date="2017-05" db="UniProtKB">
        <authorList>
            <consortium name="EnsemblMetazoa"/>
        </authorList>
    </citation>
    <scope>IDENTIFICATION</scope>
</reference>
<evidence type="ECO:0000256" key="2">
    <source>
        <dbReference type="ARBA" id="ARBA00022771"/>
    </source>
</evidence>
<proteinExistence type="predicted"/>
<protein>
    <recommendedName>
        <fullName evidence="6">PHD-type domain-containing protein</fullName>
    </recommendedName>
</protein>
<dbReference type="InterPro" id="IPR001965">
    <property type="entry name" value="Znf_PHD"/>
</dbReference>
<evidence type="ECO:0000313" key="7">
    <source>
        <dbReference type="EnsemblMetazoa" id="Aqu2.1.14430_001"/>
    </source>
</evidence>